<gene>
    <name evidence="2" type="ORF">SAMN04487993_100587</name>
</gene>
<evidence type="ECO:0000313" key="2">
    <source>
        <dbReference type="EMBL" id="SDI47040.1"/>
    </source>
</evidence>
<evidence type="ECO:0000313" key="3">
    <source>
        <dbReference type="Proteomes" id="UP000199093"/>
    </source>
</evidence>
<sequence>MPPAICGVSSRLGAVRTACSLTGLDTAEAVVFRKRLQRHRLLEFPARLPPCVAAMAGGGGAHPIGRFCRQKGHVPRLRSPLYVRPYARAHKSCSMRIYARCCEDWSALLQYRSCTHPRIRPRPAGPGPCRGHAACARRCCSLRGSGHQPAPPRRADLRTDRRHRAPASQHCCSCPRARHRSGGPRGAGTLRFRARRSAGPDVAAAAMPCRHENPRQQGALARQGRVRDPGAADAARRGLKVKARNPVRQFGQASCRCAMLWLPTRTDTSTDRSRTAFGSPEKLPDTGTTR</sequence>
<feature type="region of interest" description="Disordered" evidence="1">
    <location>
        <begin position="144"/>
        <end position="164"/>
    </location>
</feature>
<dbReference type="Proteomes" id="UP000199093">
    <property type="component" value="Unassembled WGS sequence"/>
</dbReference>
<evidence type="ECO:0000256" key="1">
    <source>
        <dbReference type="SAM" id="MobiDB-lite"/>
    </source>
</evidence>
<organism evidence="2 3">
    <name type="scientific">Salipiger marinus</name>
    <dbReference type="NCBI Taxonomy" id="555512"/>
    <lineage>
        <taxon>Bacteria</taxon>
        <taxon>Pseudomonadati</taxon>
        <taxon>Pseudomonadota</taxon>
        <taxon>Alphaproteobacteria</taxon>
        <taxon>Rhodobacterales</taxon>
        <taxon>Roseobacteraceae</taxon>
        <taxon>Salipiger</taxon>
    </lineage>
</organism>
<keyword evidence="3" id="KW-1185">Reference proteome</keyword>
<proteinExistence type="predicted"/>
<feature type="compositionally biased region" description="Basic and acidic residues" evidence="1">
    <location>
        <begin position="225"/>
        <end position="236"/>
    </location>
</feature>
<dbReference type="AlphaFoldDB" id="A0A1G8KVW4"/>
<feature type="region of interest" description="Disordered" evidence="1">
    <location>
        <begin position="215"/>
        <end position="238"/>
    </location>
</feature>
<protein>
    <submittedName>
        <fullName evidence="2">Uncharacterized protein</fullName>
    </submittedName>
</protein>
<dbReference type="EMBL" id="FNEJ01000005">
    <property type="protein sequence ID" value="SDI47040.1"/>
    <property type="molecule type" value="Genomic_DNA"/>
</dbReference>
<accession>A0A1G8KVW4</accession>
<name>A0A1G8KVW4_9RHOB</name>
<reference evidence="2 3" key="1">
    <citation type="submission" date="2016-10" db="EMBL/GenBank/DDBJ databases">
        <authorList>
            <person name="de Groot N.N."/>
        </authorList>
    </citation>
    <scope>NUCLEOTIDE SEQUENCE [LARGE SCALE GENOMIC DNA]</scope>
    <source>
        <strain evidence="2 3">DSM 26424</strain>
    </source>
</reference>
<dbReference type="STRING" id="555512.SAMN04487993_100587"/>
<feature type="region of interest" description="Disordered" evidence="1">
    <location>
        <begin position="267"/>
        <end position="290"/>
    </location>
</feature>